<protein>
    <submittedName>
        <fullName evidence="1">Uncharacterized protein</fullName>
    </submittedName>
</protein>
<dbReference type="AlphaFoldDB" id="A0A388LGB0"/>
<dbReference type="OrthoDB" id="5983572at2759"/>
<gene>
    <name evidence="1" type="ORF">CBR_g31894</name>
</gene>
<proteinExistence type="predicted"/>
<keyword evidence="2" id="KW-1185">Reference proteome</keyword>
<evidence type="ECO:0000313" key="1">
    <source>
        <dbReference type="EMBL" id="GBG81222.1"/>
    </source>
</evidence>
<dbReference type="Gramene" id="GBG81222">
    <property type="protein sequence ID" value="GBG81222"/>
    <property type="gene ID" value="CBR_g31894"/>
</dbReference>
<dbReference type="Proteomes" id="UP000265515">
    <property type="component" value="Unassembled WGS sequence"/>
</dbReference>
<dbReference type="EMBL" id="BFEA01000368">
    <property type="protein sequence ID" value="GBG81222.1"/>
    <property type="molecule type" value="Genomic_DNA"/>
</dbReference>
<sequence length="297" mass="33613">MGLALSVAHQNALQMHGVVGADGEISMSSERPFVVTFDEAKSVSVKVRRVDDWEVIACCDLIPRFPDIPDEWTVTIESNLVKQRNTVYKTEFYSASRQKLRVDQEINRRRQISFVDLNTREIQQVLPNSTCISLNSSDVEYGTIEYGFLGPVSTLDFFRTLVGLQKFEYIPSKQNVRGVDVEEWRGKYQEPGGITTYNISLYFAADTWEVNDNMYRRDLKRIHVGDAGAFGNDPEGVEQYHEFFQMRPVIASDPDTVFDPCSVSSQVTGFRRRREAFGEGESLACSLGLPVPAKLVL</sequence>
<reference evidence="1 2" key="1">
    <citation type="journal article" date="2018" name="Cell">
        <title>The Chara Genome: Secondary Complexity and Implications for Plant Terrestrialization.</title>
        <authorList>
            <person name="Nishiyama T."/>
            <person name="Sakayama H."/>
            <person name="Vries J.D."/>
            <person name="Buschmann H."/>
            <person name="Saint-Marcoux D."/>
            <person name="Ullrich K.K."/>
            <person name="Haas F.B."/>
            <person name="Vanderstraeten L."/>
            <person name="Becker D."/>
            <person name="Lang D."/>
            <person name="Vosolsobe S."/>
            <person name="Rombauts S."/>
            <person name="Wilhelmsson P.K.I."/>
            <person name="Janitza P."/>
            <person name="Kern R."/>
            <person name="Heyl A."/>
            <person name="Rumpler F."/>
            <person name="Villalobos L.I.A.C."/>
            <person name="Clay J.M."/>
            <person name="Skokan R."/>
            <person name="Toyoda A."/>
            <person name="Suzuki Y."/>
            <person name="Kagoshima H."/>
            <person name="Schijlen E."/>
            <person name="Tajeshwar N."/>
            <person name="Catarino B."/>
            <person name="Hetherington A.J."/>
            <person name="Saltykova A."/>
            <person name="Bonnot C."/>
            <person name="Breuninger H."/>
            <person name="Symeonidi A."/>
            <person name="Radhakrishnan G.V."/>
            <person name="Van Nieuwerburgh F."/>
            <person name="Deforce D."/>
            <person name="Chang C."/>
            <person name="Karol K.G."/>
            <person name="Hedrich R."/>
            <person name="Ulvskov P."/>
            <person name="Glockner G."/>
            <person name="Delwiche C.F."/>
            <person name="Petrasek J."/>
            <person name="Van de Peer Y."/>
            <person name="Friml J."/>
            <person name="Beilby M."/>
            <person name="Dolan L."/>
            <person name="Kohara Y."/>
            <person name="Sugano S."/>
            <person name="Fujiyama A."/>
            <person name="Delaux P.-M."/>
            <person name="Quint M."/>
            <person name="TheiBen G."/>
            <person name="Hagemann M."/>
            <person name="Harholt J."/>
            <person name="Dunand C."/>
            <person name="Zachgo S."/>
            <person name="Langdale J."/>
            <person name="Maumus F."/>
            <person name="Straeten D.V.D."/>
            <person name="Gould S.B."/>
            <person name="Rensing S.A."/>
        </authorList>
    </citation>
    <scope>NUCLEOTIDE SEQUENCE [LARGE SCALE GENOMIC DNA]</scope>
    <source>
        <strain evidence="1 2">S276</strain>
    </source>
</reference>
<accession>A0A388LGB0</accession>
<evidence type="ECO:0000313" key="2">
    <source>
        <dbReference type="Proteomes" id="UP000265515"/>
    </source>
</evidence>
<name>A0A388LGB0_CHABU</name>
<comment type="caution">
    <text evidence="1">The sequence shown here is derived from an EMBL/GenBank/DDBJ whole genome shotgun (WGS) entry which is preliminary data.</text>
</comment>
<organism evidence="1 2">
    <name type="scientific">Chara braunii</name>
    <name type="common">Braun's stonewort</name>
    <dbReference type="NCBI Taxonomy" id="69332"/>
    <lineage>
        <taxon>Eukaryota</taxon>
        <taxon>Viridiplantae</taxon>
        <taxon>Streptophyta</taxon>
        <taxon>Charophyceae</taxon>
        <taxon>Charales</taxon>
        <taxon>Characeae</taxon>
        <taxon>Chara</taxon>
    </lineage>
</organism>